<dbReference type="EMBL" id="MN740184">
    <property type="protein sequence ID" value="QHT92444.1"/>
    <property type="molecule type" value="Genomic_DNA"/>
</dbReference>
<protein>
    <submittedName>
        <fullName evidence="2">Uncharacterized protein</fullName>
    </submittedName>
</protein>
<keyword evidence="1" id="KW-1133">Transmembrane helix</keyword>
<proteinExistence type="predicted"/>
<dbReference type="AlphaFoldDB" id="A0A6C0IH38"/>
<accession>A0A6C0IH38</accession>
<feature type="transmembrane region" description="Helical" evidence="1">
    <location>
        <begin position="80"/>
        <end position="97"/>
    </location>
</feature>
<name>A0A6C0IH38_9ZZZZ</name>
<organism evidence="2">
    <name type="scientific">viral metagenome</name>
    <dbReference type="NCBI Taxonomy" id="1070528"/>
    <lineage>
        <taxon>unclassified sequences</taxon>
        <taxon>metagenomes</taxon>
        <taxon>organismal metagenomes</taxon>
    </lineage>
</organism>
<keyword evidence="1" id="KW-0812">Transmembrane</keyword>
<feature type="transmembrane region" description="Helical" evidence="1">
    <location>
        <begin position="40"/>
        <end position="60"/>
    </location>
</feature>
<reference evidence="2" key="1">
    <citation type="journal article" date="2020" name="Nature">
        <title>Giant virus diversity and host interactions through global metagenomics.</title>
        <authorList>
            <person name="Schulz F."/>
            <person name="Roux S."/>
            <person name="Paez-Espino D."/>
            <person name="Jungbluth S."/>
            <person name="Walsh D.A."/>
            <person name="Denef V.J."/>
            <person name="McMahon K.D."/>
            <person name="Konstantinidis K.T."/>
            <person name="Eloe-Fadrosh E.A."/>
            <person name="Kyrpides N.C."/>
            <person name="Woyke T."/>
        </authorList>
    </citation>
    <scope>NUCLEOTIDE SEQUENCE</scope>
    <source>
        <strain evidence="2">GVMAG-M-3300023184-88</strain>
    </source>
</reference>
<keyword evidence="1" id="KW-0472">Membrane</keyword>
<sequence length="100" mass="11351">METVDKGKKEVKEVKEVKEEKEEKHDNLFAFNRIALKAKYSFYSALVFFLFSNPETYLILQRILGSAVVTPHGAPTISGIFITTGLFFFTMLGLMLLPSE</sequence>
<evidence type="ECO:0000313" key="2">
    <source>
        <dbReference type="EMBL" id="QHT92444.1"/>
    </source>
</evidence>
<evidence type="ECO:0000256" key="1">
    <source>
        <dbReference type="SAM" id="Phobius"/>
    </source>
</evidence>